<gene>
    <name evidence="1" type="ORF">AFUS01_LOCUS35559</name>
</gene>
<keyword evidence="2" id="KW-1185">Reference proteome</keyword>
<organism evidence="1 2">
    <name type="scientific">Allacma fusca</name>
    <dbReference type="NCBI Taxonomy" id="39272"/>
    <lineage>
        <taxon>Eukaryota</taxon>
        <taxon>Metazoa</taxon>
        <taxon>Ecdysozoa</taxon>
        <taxon>Arthropoda</taxon>
        <taxon>Hexapoda</taxon>
        <taxon>Collembola</taxon>
        <taxon>Symphypleona</taxon>
        <taxon>Sminthuridae</taxon>
        <taxon>Allacma</taxon>
    </lineage>
</organism>
<accession>A0A8J2L1B4</accession>
<dbReference type="Proteomes" id="UP000708208">
    <property type="component" value="Unassembled WGS sequence"/>
</dbReference>
<protein>
    <submittedName>
        <fullName evidence="1">Uncharacterized protein</fullName>
    </submittedName>
</protein>
<sequence length="66" mass="7450">MFWHYGCGVHPLDDTSSEYANTRDFCTTILLPESLHLSPKSVQTKISCNSEGGRVYIFPFTPSFGY</sequence>
<proteinExistence type="predicted"/>
<dbReference type="AlphaFoldDB" id="A0A8J2L1B4"/>
<name>A0A8J2L1B4_9HEXA</name>
<comment type="caution">
    <text evidence="1">The sequence shown here is derived from an EMBL/GenBank/DDBJ whole genome shotgun (WGS) entry which is preliminary data.</text>
</comment>
<evidence type="ECO:0000313" key="1">
    <source>
        <dbReference type="EMBL" id="CAG7825451.1"/>
    </source>
</evidence>
<evidence type="ECO:0000313" key="2">
    <source>
        <dbReference type="Proteomes" id="UP000708208"/>
    </source>
</evidence>
<dbReference type="EMBL" id="CAJVCH010536319">
    <property type="protein sequence ID" value="CAG7825451.1"/>
    <property type="molecule type" value="Genomic_DNA"/>
</dbReference>
<reference evidence="1" key="1">
    <citation type="submission" date="2021-06" db="EMBL/GenBank/DDBJ databases">
        <authorList>
            <person name="Hodson N. C."/>
            <person name="Mongue J. A."/>
            <person name="Jaron S. K."/>
        </authorList>
    </citation>
    <scope>NUCLEOTIDE SEQUENCE</scope>
</reference>